<dbReference type="PANTHER" id="PTHR36766">
    <property type="entry name" value="PLANT BROAD-SPECTRUM MILDEW RESISTANCE PROTEIN RPW8"/>
    <property type="match status" value="1"/>
</dbReference>
<dbReference type="InterPro" id="IPR027417">
    <property type="entry name" value="P-loop_NTPase"/>
</dbReference>
<feature type="domain" description="NB-ARC" evidence="4">
    <location>
        <begin position="187"/>
        <end position="362"/>
    </location>
</feature>
<sequence>MAAELAVPAAVFAGKTAAGAAISYVVNKAMDRLSPDDQDLRRKLSAKLPVIQEIFCAGDQEEGIREKPGDWLWNFRDAMQDAEDALDELEFWDLRKEIRDLKAREGKNLKARISGFRRLILQPLSLSSGTSKRLKDSLKNLDSVLENAGNFISITRNRPRSASSSDHDLSSTRETIRELTTTVFGRQEEKGEIVEWLRVIDNSLSVCTIIGDGGMGKTTLAQFICQDKGVQDHFGSMIFWVHVSEHFHPKKLMRRILEVISRDKVSADDFDSLQSDLTQQLVTTRFLLVLDDAWEDEDHRWEQFLGPLRNNAGMGGRILLTTRMRSVANAVKCQLPHGYKSLELSGLDLEDTLKLFNQHAFGDSVSNYHSEHRLIGEQIARKLNGCPFIAKVIGQQLRDNRDIRSWNTILNQDIHQFNEIAPRIMKMLKLSYQHLTYEVQLCFRYCSIFPPCHKFKMEDMIEMWVSSGLILQRANGIKDQEDMARKHFNILARKSFFSLVPRELRADPSEDYYVMHDLMYELACSVSNEECSKVSASSSNTDVSLRVRHLFIEDVNTKSVKIISQSKYLRTLIIANQEKSVPQELVGELKKAIKERKSLRLLKISGISWLGIDIAIAELRHLRYISISATDVPNLYKMFELYHLEVLDIQQIQREEKVTSIDVRSLPHLRKLYLPRNIISRIHYIGRLTTLRDLNGFSVKKEEGYKISELRDLRELRKVTVLDVQNVTDYKEASAAELDRKKDLKVLSLGWDAKQAIIDDQILNKLVPDSSLKHLTISGYNGIRPPMWIETRYLSNLVHLKLDGCIEWDKLPPLGILFTVEHIYLEHLSRLKYISNSSSGTDSYTADALPPRLVTLILKDCPDLSELPDLPFSLQHLRIHVVGMSSLPSMCDHRRLRDASTLDPQLSVMHIESCDFLSSLNGCFLQLEHYKALTVLKLIRCHALSSLPDAADFQRMSKLQSVGIIDCNNLSSLGGLGALSCLKELKIEHCGNLITTSSMMLPLARVESSYLNIETLAIDDHQLLVLSPLRNLCYTRKLIISGRYKPKPLSDEWLLPEQWLLQNSIHLESIEIRNAELLLALPLRMHDLDALRSLCLYNTPLLQSLPLMPPKLWVLVINGCCTEFYCRCQIGASEWAKISRIPNCRISERT</sequence>
<keyword evidence="1" id="KW-0433">Leucine-rich repeat</keyword>
<feature type="domain" description="Disease resistance protein winged helix" evidence="5">
    <location>
        <begin position="448"/>
        <end position="523"/>
    </location>
</feature>
<evidence type="ECO:0000259" key="4">
    <source>
        <dbReference type="Pfam" id="PF00931"/>
    </source>
</evidence>
<dbReference type="InterPro" id="IPR056789">
    <property type="entry name" value="LRR_R13L1-DRL21"/>
</dbReference>
<evidence type="ECO:0008006" key="9">
    <source>
        <dbReference type="Google" id="ProtNLM"/>
    </source>
</evidence>
<dbReference type="EMBL" id="OZ075121">
    <property type="protein sequence ID" value="CAL4899019.1"/>
    <property type="molecule type" value="Genomic_DNA"/>
</dbReference>
<keyword evidence="3" id="KW-0611">Plant defense</keyword>
<organism evidence="7 8">
    <name type="scientific">Urochloa decumbens</name>
    <dbReference type="NCBI Taxonomy" id="240449"/>
    <lineage>
        <taxon>Eukaryota</taxon>
        <taxon>Viridiplantae</taxon>
        <taxon>Streptophyta</taxon>
        <taxon>Embryophyta</taxon>
        <taxon>Tracheophyta</taxon>
        <taxon>Spermatophyta</taxon>
        <taxon>Magnoliopsida</taxon>
        <taxon>Liliopsida</taxon>
        <taxon>Poales</taxon>
        <taxon>Poaceae</taxon>
        <taxon>PACMAD clade</taxon>
        <taxon>Panicoideae</taxon>
        <taxon>Panicodae</taxon>
        <taxon>Paniceae</taxon>
        <taxon>Melinidinae</taxon>
        <taxon>Urochloa</taxon>
    </lineage>
</organism>
<dbReference type="AlphaFoldDB" id="A0ABC8VYV1"/>
<dbReference type="InterPro" id="IPR036388">
    <property type="entry name" value="WH-like_DNA-bd_sf"/>
</dbReference>
<dbReference type="Pfam" id="PF00931">
    <property type="entry name" value="NB-ARC"/>
    <property type="match status" value="1"/>
</dbReference>
<evidence type="ECO:0000256" key="2">
    <source>
        <dbReference type="ARBA" id="ARBA00022737"/>
    </source>
</evidence>
<proteinExistence type="predicted"/>
<gene>
    <name evidence="7" type="ORF">URODEC1_LOCUS8030</name>
</gene>
<dbReference type="Pfam" id="PF25019">
    <property type="entry name" value="LRR_R13L1-DRL21"/>
    <property type="match status" value="1"/>
</dbReference>
<dbReference type="PANTHER" id="PTHR36766:SF64">
    <property type="entry name" value="OS12G0206100 PROTEIN"/>
    <property type="match status" value="1"/>
</dbReference>
<dbReference type="PRINTS" id="PR00364">
    <property type="entry name" value="DISEASERSIST"/>
</dbReference>
<dbReference type="Gene3D" id="3.80.10.10">
    <property type="entry name" value="Ribonuclease Inhibitor"/>
    <property type="match status" value="2"/>
</dbReference>
<evidence type="ECO:0000259" key="6">
    <source>
        <dbReference type="Pfam" id="PF25019"/>
    </source>
</evidence>
<feature type="domain" description="R13L1/DRL21-like LRR repeat region" evidence="6">
    <location>
        <begin position="707"/>
        <end position="827"/>
    </location>
</feature>
<dbReference type="SUPFAM" id="SSF52058">
    <property type="entry name" value="L domain-like"/>
    <property type="match status" value="2"/>
</dbReference>
<dbReference type="Gene3D" id="1.10.8.430">
    <property type="entry name" value="Helical domain of apoptotic protease-activating factors"/>
    <property type="match status" value="1"/>
</dbReference>
<dbReference type="InterPro" id="IPR032675">
    <property type="entry name" value="LRR_dom_sf"/>
</dbReference>
<dbReference type="Gene3D" id="3.40.50.300">
    <property type="entry name" value="P-loop containing nucleotide triphosphate hydrolases"/>
    <property type="match status" value="1"/>
</dbReference>
<evidence type="ECO:0000313" key="8">
    <source>
        <dbReference type="Proteomes" id="UP001497457"/>
    </source>
</evidence>
<reference evidence="7" key="1">
    <citation type="submission" date="2024-10" db="EMBL/GenBank/DDBJ databases">
        <authorList>
            <person name="Ryan C."/>
        </authorList>
    </citation>
    <scope>NUCLEOTIDE SEQUENCE [LARGE SCALE GENOMIC DNA]</scope>
</reference>
<dbReference type="InterPro" id="IPR002182">
    <property type="entry name" value="NB-ARC"/>
</dbReference>
<dbReference type="InterPro" id="IPR042197">
    <property type="entry name" value="Apaf_helical"/>
</dbReference>
<evidence type="ECO:0000256" key="1">
    <source>
        <dbReference type="ARBA" id="ARBA00022614"/>
    </source>
</evidence>
<dbReference type="SUPFAM" id="SSF52540">
    <property type="entry name" value="P-loop containing nucleoside triphosphate hydrolases"/>
    <property type="match status" value="1"/>
</dbReference>
<accession>A0ABC8VYV1</accession>
<protein>
    <recommendedName>
        <fullName evidence="9">NB-ARC domain-containing protein</fullName>
    </recommendedName>
</protein>
<keyword evidence="2" id="KW-0677">Repeat</keyword>
<dbReference type="InterPro" id="IPR058922">
    <property type="entry name" value="WHD_DRP"/>
</dbReference>
<keyword evidence="8" id="KW-1185">Reference proteome</keyword>
<name>A0ABC8VYV1_9POAL</name>
<dbReference type="Pfam" id="PF23559">
    <property type="entry name" value="WHD_DRP"/>
    <property type="match status" value="1"/>
</dbReference>
<dbReference type="Proteomes" id="UP001497457">
    <property type="component" value="Chromosome 11b"/>
</dbReference>
<evidence type="ECO:0000313" key="7">
    <source>
        <dbReference type="EMBL" id="CAL4899019.1"/>
    </source>
</evidence>
<evidence type="ECO:0000259" key="5">
    <source>
        <dbReference type="Pfam" id="PF23559"/>
    </source>
</evidence>
<evidence type="ECO:0000256" key="3">
    <source>
        <dbReference type="ARBA" id="ARBA00022821"/>
    </source>
</evidence>
<dbReference type="Gene3D" id="1.10.10.10">
    <property type="entry name" value="Winged helix-like DNA-binding domain superfamily/Winged helix DNA-binding domain"/>
    <property type="match status" value="1"/>
</dbReference>
<dbReference type="GO" id="GO:0006952">
    <property type="term" value="P:defense response"/>
    <property type="evidence" value="ECO:0007669"/>
    <property type="project" value="UniProtKB-KW"/>
</dbReference>